<proteinExistence type="predicted"/>
<evidence type="ECO:0000313" key="1">
    <source>
        <dbReference type="EMBL" id="MBP2238170.1"/>
    </source>
</evidence>
<protein>
    <submittedName>
        <fullName evidence="1">Uncharacterized protein</fullName>
    </submittedName>
</protein>
<keyword evidence="2" id="KW-1185">Reference proteome</keyword>
<name>A0ABS4R765_9HYPH</name>
<sequence length="77" mass="8726">MLQHCRQEIFVGQCRILKPELRIGRSLLPDRFADGEAGVADRPREFVAARRSLEVLDNLWLDACVADQRRGPVAAPR</sequence>
<reference evidence="1 2" key="1">
    <citation type="submission" date="2021-03" db="EMBL/GenBank/DDBJ databases">
        <title>Genomic Encyclopedia of Type Strains, Phase IV (KMG-IV): sequencing the most valuable type-strain genomes for metagenomic binning, comparative biology and taxonomic classification.</title>
        <authorList>
            <person name="Goeker M."/>
        </authorList>
    </citation>
    <scope>NUCLEOTIDE SEQUENCE [LARGE SCALE GENOMIC DNA]</scope>
    <source>
        <strain evidence="1 2">DSM 13372</strain>
    </source>
</reference>
<dbReference type="EMBL" id="JAGILA010000007">
    <property type="protein sequence ID" value="MBP2238170.1"/>
    <property type="molecule type" value="Genomic_DNA"/>
</dbReference>
<dbReference type="Proteomes" id="UP000730739">
    <property type="component" value="Unassembled WGS sequence"/>
</dbReference>
<evidence type="ECO:0000313" key="2">
    <source>
        <dbReference type="Proteomes" id="UP000730739"/>
    </source>
</evidence>
<accession>A0ABS4R765</accession>
<gene>
    <name evidence="1" type="ORF">J2Z31_004697</name>
</gene>
<organism evidence="1 2">
    <name type="scientific">Sinorhizobium kostiense</name>
    <dbReference type="NCBI Taxonomy" id="76747"/>
    <lineage>
        <taxon>Bacteria</taxon>
        <taxon>Pseudomonadati</taxon>
        <taxon>Pseudomonadota</taxon>
        <taxon>Alphaproteobacteria</taxon>
        <taxon>Hyphomicrobiales</taxon>
        <taxon>Rhizobiaceae</taxon>
        <taxon>Sinorhizobium/Ensifer group</taxon>
        <taxon>Sinorhizobium</taxon>
    </lineage>
</organism>
<comment type="caution">
    <text evidence="1">The sequence shown here is derived from an EMBL/GenBank/DDBJ whole genome shotgun (WGS) entry which is preliminary data.</text>
</comment>